<evidence type="ECO:0000313" key="2">
    <source>
        <dbReference type="Proteomes" id="UP001460270"/>
    </source>
</evidence>
<proteinExistence type="predicted"/>
<gene>
    <name evidence="1" type="ORF">WMY93_009075</name>
</gene>
<keyword evidence="2" id="KW-1185">Reference proteome</keyword>
<reference evidence="2" key="1">
    <citation type="submission" date="2024-04" db="EMBL/GenBank/DDBJ databases">
        <title>Salinicola lusitanus LLJ914,a marine bacterium isolated from the Okinawa Trough.</title>
        <authorList>
            <person name="Li J."/>
        </authorList>
    </citation>
    <scope>NUCLEOTIDE SEQUENCE [LARGE SCALE GENOMIC DNA]</scope>
</reference>
<evidence type="ECO:0008006" key="3">
    <source>
        <dbReference type="Google" id="ProtNLM"/>
    </source>
</evidence>
<dbReference type="AlphaFoldDB" id="A0AAW0PAG7"/>
<organism evidence="1 2">
    <name type="scientific">Mugilogobius chulae</name>
    <name type="common">yellowstripe goby</name>
    <dbReference type="NCBI Taxonomy" id="88201"/>
    <lineage>
        <taxon>Eukaryota</taxon>
        <taxon>Metazoa</taxon>
        <taxon>Chordata</taxon>
        <taxon>Craniata</taxon>
        <taxon>Vertebrata</taxon>
        <taxon>Euteleostomi</taxon>
        <taxon>Actinopterygii</taxon>
        <taxon>Neopterygii</taxon>
        <taxon>Teleostei</taxon>
        <taxon>Neoteleostei</taxon>
        <taxon>Acanthomorphata</taxon>
        <taxon>Gobiaria</taxon>
        <taxon>Gobiiformes</taxon>
        <taxon>Gobioidei</taxon>
        <taxon>Gobiidae</taxon>
        <taxon>Gobionellinae</taxon>
        <taxon>Mugilogobius</taxon>
    </lineage>
</organism>
<dbReference type="Proteomes" id="UP001460270">
    <property type="component" value="Unassembled WGS sequence"/>
</dbReference>
<protein>
    <recommendedName>
        <fullName evidence="3">Transposase</fullName>
    </recommendedName>
</protein>
<accession>A0AAW0PAG7</accession>
<sequence length="148" mass="16651">MFSNLLCLHHGRTVSLTNHSTAANQSPCITVHRTMEEQVHQRSNRFREKFKTDESKANDHGVLWGIGSNVFREKPVGAKSQPRVTVRQVLMPDYIKLPRGDDLLDVIEGFRQRWGFPQCGGAIDGSHIPSLLQRKTMLITSTEKGGTL</sequence>
<evidence type="ECO:0000313" key="1">
    <source>
        <dbReference type="EMBL" id="KAK7922173.1"/>
    </source>
</evidence>
<name>A0AAW0PAG7_9GOBI</name>
<comment type="caution">
    <text evidence="1">The sequence shown here is derived from an EMBL/GenBank/DDBJ whole genome shotgun (WGS) entry which is preliminary data.</text>
</comment>
<dbReference type="EMBL" id="JBBPFD010000006">
    <property type="protein sequence ID" value="KAK7922173.1"/>
    <property type="molecule type" value="Genomic_DNA"/>
</dbReference>